<organism evidence="1 2">
    <name type="scientific">Prunus dulcis</name>
    <name type="common">Almond</name>
    <name type="synonym">Amygdalus dulcis</name>
    <dbReference type="NCBI Taxonomy" id="3755"/>
    <lineage>
        <taxon>Eukaryota</taxon>
        <taxon>Viridiplantae</taxon>
        <taxon>Streptophyta</taxon>
        <taxon>Embryophyta</taxon>
        <taxon>Tracheophyta</taxon>
        <taxon>Spermatophyta</taxon>
        <taxon>Magnoliopsida</taxon>
        <taxon>eudicotyledons</taxon>
        <taxon>Gunneridae</taxon>
        <taxon>Pentapetalae</taxon>
        <taxon>rosids</taxon>
        <taxon>fabids</taxon>
        <taxon>Rosales</taxon>
        <taxon>Rosaceae</taxon>
        <taxon>Amygdaloideae</taxon>
        <taxon>Amygdaleae</taxon>
        <taxon>Prunus</taxon>
    </lineage>
</organism>
<dbReference type="AlphaFoldDB" id="A0A5E4G8E8"/>
<gene>
    <name evidence="1" type="ORF">ALMOND_2B035854</name>
</gene>
<protein>
    <submittedName>
        <fullName evidence="1">Uncharacterized protein</fullName>
    </submittedName>
</protein>
<name>A0A5E4G8E8_PRUDU</name>
<accession>A0A5E4G8E8</accession>
<evidence type="ECO:0000313" key="1">
    <source>
        <dbReference type="EMBL" id="VVA35933.1"/>
    </source>
</evidence>
<proteinExistence type="predicted"/>
<evidence type="ECO:0000313" key="2">
    <source>
        <dbReference type="Proteomes" id="UP000327085"/>
    </source>
</evidence>
<dbReference type="InParanoid" id="A0A5E4G8E8"/>
<reference evidence="2" key="1">
    <citation type="journal article" date="2020" name="Plant J.">
        <title>Transposons played a major role in the diversification between the closely related almond and peach genomes: results from the almond genome sequence.</title>
        <authorList>
            <person name="Alioto T."/>
            <person name="Alexiou K.G."/>
            <person name="Bardil A."/>
            <person name="Barteri F."/>
            <person name="Castanera R."/>
            <person name="Cruz F."/>
            <person name="Dhingra A."/>
            <person name="Duval H."/>
            <person name="Fernandez I Marti A."/>
            <person name="Frias L."/>
            <person name="Galan B."/>
            <person name="Garcia J.L."/>
            <person name="Howad W."/>
            <person name="Gomez-Garrido J."/>
            <person name="Gut M."/>
            <person name="Julca I."/>
            <person name="Morata J."/>
            <person name="Puigdomenech P."/>
            <person name="Ribeca P."/>
            <person name="Rubio Cabetas M.J."/>
            <person name="Vlasova A."/>
            <person name="Wirthensohn M."/>
            <person name="Garcia-Mas J."/>
            <person name="Gabaldon T."/>
            <person name="Casacuberta J.M."/>
            <person name="Arus P."/>
        </authorList>
    </citation>
    <scope>NUCLEOTIDE SEQUENCE [LARGE SCALE GENOMIC DNA]</scope>
    <source>
        <strain evidence="2">cv. Texas</strain>
    </source>
</reference>
<dbReference type="Proteomes" id="UP000327085">
    <property type="component" value="Chromosome 6"/>
</dbReference>
<sequence length="55" mass="6286">MTVPRLIYLNHLKYLTSTAQSCFDASFKNTSLTEASQFYSSLIQQCLHTRSLLDV</sequence>
<feature type="non-terminal residue" evidence="1">
    <location>
        <position position="55"/>
    </location>
</feature>
<dbReference type="EMBL" id="CABIKO010000418">
    <property type="protein sequence ID" value="VVA35933.1"/>
    <property type="molecule type" value="Genomic_DNA"/>
</dbReference>